<accession>A0A7S3ZKM4</accession>
<organism evidence="4">
    <name type="scientific">Pelagomonas calceolata</name>
    <dbReference type="NCBI Taxonomy" id="35677"/>
    <lineage>
        <taxon>Eukaryota</taxon>
        <taxon>Sar</taxon>
        <taxon>Stramenopiles</taxon>
        <taxon>Ochrophyta</taxon>
        <taxon>Pelagophyceae</taxon>
        <taxon>Pelagomonadales</taxon>
        <taxon>Pelagomonadaceae</taxon>
        <taxon>Pelagomonas</taxon>
    </lineage>
</organism>
<dbReference type="Gene3D" id="2.40.50.100">
    <property type="match status" value="1"/>
</dbReference>
<dbReference type="PROSITE" id="PS00189">
    <property type="entry name" value="LIPOYL"/>
    <property type="match status" value="1"/>
</dbReference>
<evidence type="ECO:0000256" key="2">
    <source>
        <dbReference type="ARBA" id="ARBA00022946"/>
    </source>
</evidence>
<evidence type="ECO:0000259" key="3">
    <source>
        <dbReference type="PROSITE" id="PS50968"/>
    </source>
</evidence>
<gene>
    <name evidence="4" type="ORF">PCAL00307_LOCUS1609</name>
</gene>
<dbReference type="InterPro" id="IPR003016">
    <property type="entry name" value="2-oxoA_DH_lipoyl-BS"/>
</dbReference>
<dbReference type="PANTHER" id="PTHR23151:SF75">
    <property type="entry name" value="DIHYDROLIPOYLLYSINE-RESIDUE ACETYLTRANSFERASE COMPONENT 5 OF PYRUVATE DEHYDROGENASE COMPLEX, CHLOROPLASTIC"/>
    <property type="match status" value="1"/>
</dbReference>
<dbReference type="FunFam" id="2.40.50.100:FF:000010">
    <property type="entry name" value="Acetyltransferase component of pyruvate dehydrogenase complex"/>
    <property type="match status" value="1"/>
</dbReference>
<dbReference type="PROSITE" id="PS50968">
    <property type="entry name" value="BIOTINYL_LIPOYL"/>
    <property type="match status" value="1"/>
</dbReference>
<dbReference type="EMBL" id="HBIW01001870">
    <property type="protein sequence ID" value="CAE0686175.1"/>
    <property type="molecule type" value="Transcribed_RNA"/>
</dbReference>
<feature type="domain" description="Lipoyl-binding" evidence="3">
    <location>
        <begin position="32"/>
        <end position="110"/>
    </location>
</feature>
<dbReference type="InterPro" id="IPR000089">
    <property type="entry name" value="Biotin_lipoyl"/>
</dbReference>
<keyword evidence="1" id="KW-0450">Lipoyl</keyword>
<protein>
    <recommendedName>
        <fullName evidence="3">Lipoyl-binding domain-containing protein</fullName>
    </recommendedName>
</protein>
<dbReference type="SUPFAM" id="SSF51230">
    <property type="entry name" value="Single hybrid motif"/>
    <property type="match status" value="1"/>
</dbReference>
<reference evidence="4" key="1">
    <citation type="submission" date="2021-01" db="EMBL/GenBank/DDBJ databases">
        <authorList>
            <person name="Corre E."/>
            <person name="Pelletier E."/>
            <person name="Niang G."/>
            <person name="Scheremetjew M."/>
            <person name="Finn R."/>
            <person name="Kale V."/>
            <person name="Holt S."/>
            <person name="Cochrane G."/>
            <person name="Meng A."/>
            <person name="Brown T."/>
            <person name="Cohen L."/>
        </authorList>
    </citation>
    <scope>NUCLEOTIDE SEQUENCE</scope>
    <source>
        <strain evidence="4">CCMP1756</strain>
    </source>
</reference>
<dbReference type="InterPro" id="IPR045257">
    <property type="entry name" value="E2/Pdx1"/>
</dbReference>
<keyword evidence="2" id="KW-0809">Transit peptide</keyword>
<evidence type="ECO:0000256" key="1">
    <source>
        <dbReference type="ARBA" id="ARBA00022823"/>
    </source>
</evidence>
<dbReference type="PANTHER" id="PTHR23151">
    <property type="entry name" value="DIHYDROLIPOAMIDE ACETYL/SUCCINYL-TRANSFERASE-RELATED"/>
    <property type="match status" value="1"/>
</dbReference>
<dbReference type="GO" id="GO:0004742">
    <property type="term" value="F:dihydrolipoyllysine-residue acetyltransferase activity"/>
    <property type="evidence" value="ECO:0007669"/>
    <property type="project" value="TreeGrafter"/>
</dbReference>
<dbReference type="Pfam" id="PF00364">
    <property type="entry name" value="Biotin_lipoyl"/>
    <property type="match status" value="1"/>
</dbReference>
<evidence type="ECO:0000313" key="4">
    <source>
        <dbReference type="EMBL" id="CAE0686175.1"/>
    </source>
</evidence>
<dbReference type="GO" id="GO:0045254">
    <property type="term" value="C:pyruvate dehydrogenase complex"/>
    <property type="evidence" value="ECO:0007669"/>
    <property type="project" value="InterPro"/>
</dbReference>
<dbReference type="AlphaFoldDB" id="A0A7S3ZKM4"/>
<dbReference type="GO" id="GO:0006086">
    <property type="term" value="P:pyruvate decarboxylation to acetyl-CoA"/>
    <property type="evidence" value="ECO:0007669"/>
    <property type="project" value="InterPro"/>
</dbReference>
<dbReference type="InterPro" id="IPR011053">
    <property type="entry name" value="Single_hybrid_motif"/>
</dbReference>
<proteinExistence type="predicted"/>
<sequence>MRLAALWCGASALVVRQQPTRRRLRIAPRMAVSEIAMPALSSTMTSGRVVSWLVGKGDKVEAGDPVMVVESDKADMEVESFEEGYVAAIVVDEGSDADVGVAVGYLAETAE</sequence>
<name>A0A7S3ZKM4_9STRA</name>
<dbReference type="CDD" id="cd06849">
    <property type="entry name" value="lipoyl_domain"/>
    <property type="match status" value="1"/>
</dbReference>